<feature type="domain" description="UspA" evidence="5">
    <location>
        <begin position="200"/>
        <end position="269"/>
    </location>
</feature>
<dbReference type="InterPro" id="IPR006016">
    <property type="entry name" value="UspA"/>
</dbReference>
<proteinExistence type="inferred from homology"/>
<dbReference type="Gene3D" id="3.40.50.12370">
    <property type="match status" value="1"/>
</dbReference>
<evidence type="ECO:0000256" key="1">
    <source>
        <dbReference type="ARBA" id="ARBA00004496"/>
    </source>
</evidence>
<reference evidence="7" key="1">
    <citation type="submission" date="2019-06" db="EMBL/GenBank/DDBJ databases">
        <title>The complete genome of Emcibacter congregatus ZYLT.</title>
        <authorList>
            <person name="Zhao Z."/>
        </authorList>
    </citation>
    <scope>NUCLEOTIDE SEQUENCE [LARGE SCALE GENOMIC DNA]</scope>
    <source>
        <strain evidence="7">MCCC 1A06723</strain>
    </source>
</reference>
<evidence type="ECO:0000259" key="5">
    <source>
        <dbReference type="Pfam" id="PF00582"/>
    </source>
</evidence>
<sequence>MTETTKALHKVLVVIDPAEEVQYALRRVELMNDIVEGGVDIHLFISVEMDKLGRHEHEFHCDNDWFANLVKPLHKHGINYTAEVYWTEDWQKSVLGAVERHGIDAIVMSDYTTEEHQNDMSAARWALLRVAPCPVMIVHPTSQLRRKTILGAVNMQTDNPKYVELNENILKVSKVMAQAYGAEKHTVNAFEDTMDYPDRGAMLRETDTKQENMHIQVGDPATIISTVADDIDADIVVIGTLSRKGLRAAMRGNTSEKIIKRLNRDVMVINCAAEAPQT</sequence>
<dbReference type="Proteomes" id="UP000319148">
    <property type="component" value="Unassembled WGS sequence"/>
</dbReference>
<comment type="function">
    <text evidence="4">Required for resistance to DNA-damaging agents.</text>
</comment>
<keyword evidence="7" id="KW-1185">Reference proteome</keyword>
<gene>
    <name evidence="6" type="ORF">FIV46_14605</name>
</gene>
<protein>
    <recommendedName>
        <fullName evidence="5">UspA domain-containing protein</fullName>
    </recommendedName>
</protein>
<evidence type="ECO:0000313" key="6">
    <source>
        <dbReference type="EMBL" id="TPD57355.1"/>
    </source>
</evidence>
<dbReference type="PANTHER" id="PTHR47892">
    <property type="entry name" value="UNIVERSAL STRESS PROTEIN E"/>
    <property type="match status" value="1"/>
</dbReference>
<comment type="subcellular location">
    <subcellularLocation>
        <location evidence="1">Cytoplasm</location>
    </subcellularLocation>
</comment>
<name>A0A501PAU5_9PROT</name>
<dbReference type="SUPFAM" id="SSF52402">
    <property type="entry name" value="Adenine nucleotide alpha hydrolases-like"/>
    <property type="match status" value="2"/>
</dbReference>
<dbReference type="OrthoDB" id="5512223at2"/>
<evidence type="ECO:0000256" key="3">
    <source>
        <dbReference type="ARBA" id="ARBA00022490"/>
    </source>
</evidence>
<comment type="caution">
    <text evidence="6">The sequence shown here is derived from an EMBL/GenBank/DDBJ whole genome shotgun (WGS) entry which is preliminary data.</text>
</comment>
<organism evidence="6 7">
    <name type="scientific">Emcibacter nanhaiensis</name>
    <dbReference type="NCBI Taxonomy" id="1505037"/>
    <lineage>
        <taxon>Bacteria</taxon>
        <taxon>Pseudomonadati</taxon>
        <taxon>Pseudomonadota</taxon>
        <taxon>Alphaproteobacteria</taxon>
        <taxon>Emcibacterales</taxon>
        <taxon>Emcibacteraceae</taxon>
        <taxon>Emcibacter</taxon>
    </lineage>
</organism>
<dbReference type="EMBL" id="VFIY01000018">
    <property type="protein sequence ID" value="TPD57355.1"/>
    <property type="molecule type" value="Genomic_DNA"/>
</dbReference>
<keyword evidence="3" id="KW-0963">Cytoplasm</keyword>
<dbReference type="Pfam" id="PF00582">
    <property type="entry name" value="Usp"/>
    <property type="match status" value="1"/>
</dbReference>
<evidence type="ECO:0000256" key="4">
    <source>
        <dbReference type="ARBA" id="ARBA00037131"/>
    </source>
</evidence>
<evidence type="ECO:0000256" key="2">
    <source>
        <dbReference type="ARBA" id="ARBA00008791"/>
    </source>
</evidence>
<dbReference type="PRINTS" id="PR01438">
    <property type="entry name" value="UNVRSLSTRESS"/>
</dbReference>
<dbReference type="RefSeq" id="WP_139941670.1">
    <property type="nucleotide sequence ID" value="NZ_JBHSYP010000005.1"/>
</dbReference>
<accession>A0A501PAU5</accession>
<dbReference type="AlphaFoldDB" id="A0A501PAU5"/>
<dbReference type="GO" id="GO:0005737">
    <property type="term" value="C:cytoplasm"/>
    <property type="evidence" value="ECO:0007669"/>
    <property type="project" value="UniProtKB-SubCell"/>
</dbReference>
<dbReference type="InterPro" id="IPR006015">
    <property type="entry name" value="Universal_stress_UspA"/>
</dbReference>
<dbReference type="PANTHER" id="PTHR47892:SF1">
    <property type="entry name" value="UNIVERSAL STRESS PROTEIN E"/>
    <property type="match status" value="1"/>
</dbReference>
<evidence type="ECO:0000313" key="7">
    <source>
        <dbReference type="Proteomes" id="UP000319148"/>
    </source>
</evidence>
<comment type="similarity">
    <text evidence="2">Belongs to the universal stress protein A family.</text>
</comment>